<dbReference type="AlphaFoldDB" id="A0AA35RZ71"/>
<dbReference type="Proteomes" id="UP001174909">
    <property type="component" value="Unassembled WGS sequence"/>
</dbReference>
<comment type="subcellular location">
    <subcellularLocation>
        <location evidence="2">Cell membrane</location>
        <topology evidence="2">Multi-pass membrane protein</topology>
    </subcellularLocation>
</comment>
<dbReference type="PANTHER" id="PTHR28259:SF1">
    <property type="entry name" value="FLUORIDE EXPORT PROTEIN 1-RELATED"/>
    <property type="match status" value="1"/>
</dbReference>
<evidence type="ECO:0000256" key="5">
    <source>
        <dbReference type="ARBA" id="ARBA00022989"/>
    </source>
</evidence>
<evidence type="ECO:0000313" key="10">
    <source>
        <dbReference type="EMBL" id="CAI8020473.1"/>
    </source>
</evidence>
<dbReference type="EMBL" id="CASHTH010001830">
    <property type="protein sequence ID" value="CAI8020473.1"/>
    <property type="molecule type" value="Genomic_DNA"/>
</dbReference>
<keyword evidence="11" id="KW-1185">Reference proteome</keyword>
<evidence type="ECO:0000256" key="4">
    <source>
        <dbReference type="ARBA" id="ARBA00022692"/>
    </source>
</evidence>
<evidence type="ECO:0000256" key="9">
    <source>
        <dbReference type="SAM" id="Phobius"/>
    </source>
</evidence>
<evidence type="ECO:0000256" key="8">
    <source>
        <dbReference type="ARBA" id="ARBA00035585"/>
    </source>
</evidence>
<feature type="transmembrane region" description="Helical" evidence="9">
    <location>
        <begin position="99"/>
        <end position="118"/>
    </location>
</feature>
<accession>A0AA35RZ71</accession>
<dbReference type="InterPro" id="IPR003691">
    <property type="entry name" value="FluC"/>
</dbReference>
<keyword evidence="3" id="KW-1003">Cell membrane</keyword>
<evidence type="ECO:0000256" key="1">
    <source>
        <dbReference type="ARBA" id="ARBA00002598"/>
    </source>
</evidence>
<evidence type="ECO:0000256" key="2">
    <source>
        <dbReference type="ARBA" id="ARBA00004651"/>
    </source>
</evidence>
<dbReference type="GO" id="GO:1903425">
    <property type="term" value="F:fluoride transmembrane transporter activity"/>
    <property type="evidence" value="ECO:0007669"/>
    <property type="project" value="TreeGrafter"/>
</dbReference>
<protein>
    <submittedName>
        <fullName evidence="10">Fluoride ion transporter CrcB</fullName>
    </submittedName>
</protein>
<comment type="similarity">
    <text evidence="7">Belongs to the fluoride channel Fluc/FEX (TC 1.A.43) family.</text>
</comment>
<comment type="caution">
    <text evidence="10">The sequence shown here is derived from an EMBL/GenBank/DDBJ whole genome shotgun (WGS) entry which is preliminary data.</text>
</comment>
<organism evidence="10 11">
    <name type="scientific">Geodia barretti</name>
    <name type="common">Barrett's horny sponge</name>
    <dbReference type="NCBI Taxonomy" id="519541"/>
    <lineage>
        <taxon>Eukaryota</taxon>
        <taxon>Metazoa</taxon>
        <taxon>Porifera</taxon>
        <taxon>Demospongiae</taxon>
        <taxon>Heteroscleromorpha</taxon>
        <taxon>Tetractinellida</taxon>
        <taxon>Astrophorina</taxon>
        <taxon>Geodiidae</taxon>
        <taxon>Geodia</taxon>
    </lineage>
</organism>
<sequence>MIWLLVAAGGAAGSVLRLAAGRVAVHFLGSGTVWGTFFVNVTGSFLLGFFLAYALQRNNISADIRAMVAVGVLGGYTTFSTLSYDTVRLLESGELTRAGLYIGANLLIGLGAAYLGILSGRAV</sequence>
<name>A0AA35RZ71_GEOBA</name>
<keyword evidence="4 9" id="KW-0812">Transmembrane</keyword>
<keyword evidence="6 9" id="KW-0472">Membrane</keyword>
<dbReference type="HAMAP" id="MF_00454">
    <property type="entry name" value="FluC"/>
    <property type="match status" value="1"/>
</dbReference>
<feature type="transmembrane region" description="Helical" evidence="9">
    <location>
        <begin position="62"/>
        <end position="79"/>
    </location>
</feature>
<evidence type="ECO:0000256" key="7">
    <source>
        <dbReference type="ARBA" id="ARBA00035120"/>
    </source>
</evidence>
<evidence type="ECO:0000313" key="11">
    <source>
        <dbReference type="Proteomes" id="UP001174909"/>
    </source>
</evidence>
<dbReference type="Pfam" id="PF02537">
    <property type="entry name" value="CRCB"/>
    <property type="match status" value="1"/>
</dbReference>
<evidence type="ECO:0000256" key="6">
    <source>
        <dbReference type="ARBA" id="ARBA00023136"/>
    </source>
</evidence>
<comment type="catalytic activity">
    <reaction evidence="8">
        <text>fluoride(in) = fluoride(out)</text>
        <dbReference type="Rhea" id="RHEA:76159"/>
        <dbReference type="ChEBI" id="CHEBI:17051"/>
    </reaction>
    <physiologicalReaction direction="left-to-right" evidence="8">
        <dbReference type="Rhea" id="RHEA:76160"/>
    </physiologicalReaction>
</comment>
<dbReference type="GO" id="GO:0005886">
    <property type="term" value="C:plasma membrane"/>
    <property type="evidence" value="ECO:0007669"/>
    <property type="project" value="UniProtKB-SubCell"/>
</dbReference>
<reference evidence="10" key="1">
    <citation type="submission" date="2023-03" db="EMBL/GenBank/DDBJ databases">
        <authorList>
            <person name="Steffen K."/>
            <person name="Cardenas P."/>
        </authorList>
    </citation>
    <scope>NUCLEOTIDE SEQUENCE</scope>
</reference>
<feature type="transmembrane region" description="Helical" evidence="9">
    <location>
        <begin position="37"/>
        <end position="55"/>
    </location>
</feature>
<gene>
    <name evidence="10" type="ORF">GBAR_LOCUS12249</name>
</gene>
<keyword evidence="5 9" id="KW-1133">Transmembrane helix</keyword>
<proteinExistence type="inferred from homology"/>
<comment type="function">
    <text evidence="1">Fluoride channel required for the rapid expulsion of cytoplasmic fluoride.</text>
</comment>
<dbReference type="PANTHER" id="PTHR28259">
    <property type="entry name" value="FLUORIDE EXPORT PROTEIN 1-RELATED"/>
    <property type="match status" value="1"/>
</dbReference>
<evidence type="ECO:0000256" key="3">
    <source>
        <dbReference type="ARBA" id="ARBA00022475"/>
    </source>
</evidence>